<keyword evidence="4 6" id="KW-0949">S-adenosyl-L-methionine</keyword>
<evidence type="ECO:0000313" key="8">
    <source>
        <dbReference type="EMBL" id="SFW48086.1"/>
    </source>
</evidence>
<evidence type="ECO:0000256" key="4">
    <source>
        <dbReference type="ARBA" id="ARBA00022691"/>
    </source>
</evidence>
<dbReference type="CDD" id="cd02440">
    <property type="entry name" value="AdoMet_MTases"/>
    <property type="match status" value="1"/>
</dbReference>
<dbReference type="InterPro" id="IPR022882">
    <property type="entry name" value="tRNA_adenine-N6_MeTrfase"/>
</dbReference>
<keyword evidence="9" id="KW-1185">Reference proteome</keyword>
<dbReference type="PANTHER" id="PTHR47739">
    <property type="entry name" value="TRNA1(VAL) (ADENINE(37)-N6)-METHYLTRANSFERASE"/>
    <property type="match status" value="1"/>
</dbReference>
<name>A0A1K1PMW6_9FLAO</name>
<dbReference type="GO" id="GO:0008033">
    <property type="term" value="P:tRNA processing"/>
    <property type="evidence" value="ECO:0007669"/>
    <property type="project" value="UniProtKB-UniRule"/>
</dbReference>
<organism evidence="8 9">
    <name type="scientific">Cellulophaga fucicola</name>
    <dbReference type="NCBI Taxonomy" id="76595"/>
    <lineage>
        <taxon>Bacteria</taxon>
        <taxon>Pseudomonadati</taxon>
        <taxon>Bacteroidota</taxon>
        <taxon>Flavobacteriia</taxon>
        <taxon>Flavobacteriales</taxon>
        <taxon>Flavobacteriaceae</taxon>
        <taxon>Cellulophaga</taxon>
    </lineage>
</organism>
<evidence type="ECO:0000313" key="9">
    <source>
        <dbReference type="Proteomes" id="UP000183257"/>
    </source>
</evidence>
<dbReference type="PROSITE" id="PS00092">
    <property type="entry name" value="N6_MTASE"/>
    <property type="match status" value="1"/>
</dbReference>
<dbReference type="Gene3D" id="3.40.50.150">
    <property type="entry name" value="Vaccinia Virus protein VP39"/>
    <property type="match status" value="1"/>
</dbReference>
<dbReference type="OrthoDB" id="5383291at2"/>
<dbReference type="GO" id="GO:0005737">
    <property type="term" value="C:cytoplasm"/>
    <property type="evidence" value="ECO:0007669"/>
    <property type="project" value="UniProtKB-SubCell"/>
</dbReference>
<gene>
    <name evidence="8" type="ORF">SAMN05660313_01949</name>
</gene>
<dbReference type="RefSeq" id="WP_072303576.1">
    <property type="nucleotide sequence ID" value="NZ_FPIY01000002.1"/>
</dbReference>
<accession>A0A1K1PMW6</accession>
<evidence type="ECO:0000256" key="5">
    <source>
        <dbReference type="ARBA" id="ARBA00022694"/>
    </source>
</evidence>
<dbReference type="InterPro" id="IPR020596">
    <property type="entry name" value="rRNA_Ade_Mease_Trfase_CS"/>
</dbReference>
<keyword evidence="1 6" id="KW-0963">Cytoplasm</keyword>
<evidence type="ECO:0000259" key="7">
    <source>
        <dbReference type="Pfam" id="PF05175"/>
    </source>
</evidence>
<protein>
    <recommendedName>
        <fullName evidence="6">tRNA1(Val) (adenine(37)-N6)-methyltransferase</fullName>
        <ecNumber evidence="6">2.1.1.223</ecNumber>
    </recommendedName>
    <alternativeName>
        <fullName evidence="6">tRNA m6A37 methyltransferase</fullName>
    </alternativeName>
</protein>
<dbReference type="GO" id="GO:0016430">
    <property type="term" value="F:tRNA (adenine-N6)-methyltransferase activity"/>
    <property type="evidence" value="ECO:0007669"/>
    <property type="project" value="UniProtKB-UniRule"/>
</dbReference>
<evidence type="ECO:0000256" key="3">
    <source>
        <dbReference type="ARBA" id="ARBA00022679"/>
    </source>
</evidence>
<dbReference type="InterPro" id="IPR002052">
    <property type="entry name" value="DNA_methylase_N6_adenine_CS"/>
</dbReference>
<dbReference type="Pfam" id="PF05175">
    <property type="entry name" value="MTS"/>
    <property type="match status" value="1"/>
</dbReference>
<reference evidence="9" key="1">
    <citation type="submission" date="2016-11" db="EMBL/GenBank/DDBJ databases">
        <authorList>
            <person name="Varghese N."/>
            <person name="Submissions S."/>
        </authorList>
    </citation>
    <scope>NUCLEOTIDE SEQUENCE [LARGE SCALE GENOMIC DNA]</scope>
    <source>
        <strain evidence="9">DSM 24786</strain>
    </source>
</reference>
<dbReference type="AlphaFoldDB" id="A0A1K1PMW6"/>
<sequence>MSKPFTFKQFTIAQDRCAMKIGTDGVLLGAWASVDHNPYSILDIGSGTGIISLMLAQRSIADNIEAIELDDAAYEQCTENFEASTWADRLFCFHAGFDEFVDEYATDETDEDELYDLIVSNPPFYAEDVTSGNEARDNARQNTSLPFNELLSGASKLLSKNGIFSTIIPFKEEEEFVKLAATFQLFTKRITRVKGNANAEVKRSLLEFTKKPSSNLKTEELVIEKGRHIYTEDYINLTKDFYLKM</sequence>
<dbReference type="EC" id="2.1.1.223" evidence="6"/>
<keyword evidence="2 6" id="KW-0489">Methyltransferase</keyword>
<dbReference type="PANTHER" id="PTHR47739:SF1">
    <property type="entry name" value="TRNA1(VAL) (ADENINE(37)-N6)-METHYLTRANSFERASE"/>
    <property type="match status" value="1"/>
</dbReference>
<proteinExistence type="inferred from homology"/>
<dbReference type="GO" id="GO:0003676">
    <property type="term" value="F:nucleic acid binding"/>
    <property type="evidence" value="ECO:0007669"/>
    <property type="project" value="InterPro"/>
</dbReference>
<feature type="domain" description="Methyltransferase small" evidence="7">
    <location>
        <begin position="40"/>
        <end position="133"/>
    </location>
</feature>
<dbReference type="SUPFAM" id="SSF53335">
    <property type="entry name" value="S-adenosyl-L-methionine-dependent methyltransferases"/>
    <property type="match status" value="1"/>
</dbReference>
<dbReference type="STRING" id="76595.SAMN05660313_01949"/>
<comment type="catalytic activity">
    <reaction evidence="6">
        <text>adenosine(37) in tRNA1(Val) + S-adenosyl-L-methionine = N(6)-methyladenosine(37) in tRNA1(Val) + S-adenosyl-L-homocysteine + H(+)</text>
        <dbReference type="Rhea" id="RHEA:43160"/>
        <dbReference type="Rhea" id="RHEA-COMP:10369"/>
        <dbReference type="Rhea" id="RHEA-COMP:10370"/>
        <dbReference type="ChEBI" id="CHEBI:15378"/>
        <dbReference type="ChEBI" id="CHEBI:57856"/>
        <dbReference type="ChEBI" id="CHEBI:59789"/>
        <dbReference type="ChEBI" id="CHEBI:74411"/>
        <dbReference type="ChEBI" id="CHEBI:74449"/>
        <dbReference type="EC" id="2.1.1.223"/>
    </reaction>
</comment>
<dbReference type="GO" id="GO:0000179">
    <property type="term" value="F:rRNA (adenine-N6,N6-)-dimethyltransferase activity"/>
    <property type="evidence" value="ECO:0007669"/>
    <property type="project" value="InterPro"/>
</dbReference>
<dbReference type="InterPro" id="IPR050210">
    <property type="entry name" value="tRNA_Adenine-N(6)_MTase"/>
</dbReference>
<keyword evidence="3 6" id="KW-0808">Transferase</keyword>
<evidence type="ECO:0000256" key="6">
    <source>
        <dbReference type="HAMAP-Rule" id="MF_01872"/>
    </source>
</evidence>
<evidence type="ECO:0000256" key="2">
    <source>
        <dbReference type="ARBA" id="ARBA00022603"/>
    </source>
</evidence>
<dbReference type="EMBL" id="FPIY01000002">
    <property type="protein sequence ID" value="SFW48086.1"/>
    <property type="molecule type" value="Genomic_DNA"/>
</dbReference>
<comment type="subcellular location">
    <subcellularLocation>
        <location evidence="6">Cytoplasm</location>
    </subcellularLocation>
</comment>
<dbReference type="InterPro" id="IPR007848">
    <property type="entry name" value="Small_mtfrase_dom"/>
</dbReference>
<comment type="similarity">
    <text evidence="6">Belongs to the methyltransferase superfamily. tRNA (adenine-N(6)-)-methyltransferase family.</text>
</comment>
<evidence type="ECO:0000256" key="1">
    <source>
        <dbReference type="ARBA" id="ARBA00022490"/>
    </source>
</evidence>
<comment type="function">
    <text evidence="6">Specifically methylates the adenine in position 37 of tRNA(1)(Val) (anticodon cmo5UAC).</text>
</comment>
<dbReference type="PROSITE" id="PS01131">
    <property type="entry name" value="RRNA_A_DIMETH"/>
    <property type="match status" value="1"/>
</dbReference>
<dbReference type="Proteomes" id="UP000183257">
    <property type="component" value="Unassembled WGS sequence"/>
</dbReference>
<dbReference type="InterPro" id="IPR029063">
    <property type="entry name" value="SAM-dependent_MTases_sf"/>
</dbReference>
<dbReference type="HAMAP" id="MF_01872">
    <property type="entry name" value="tRNA_methyltr_YfiC"/>
    <property type="match status" value="1"/>
</dbReference>
<keyword evidence="5 6" id="KW-0819">tRNA processing</keyword>